<sequence>MAYQGLLRRLIPYARLPQILLLGGFAGVILAGTVLLRLPWSQTRGEVGWVDALFTATSAVCVTGLIVVDTATAFTRFGQTVIIMLIQVGGLGIMTFAALAYLMLGRRLSLASQAALQDAFFQQDLGIEFKRKFFQILFITATVELGGMALLFWGLWEHEGPTSQALFSALFHSISAFCNAGFSVYTDNLMRLRGSPVIIATVMGLIVVGGLGHMVLLELVQQGWRRLRGAPAGPRGLSTHTRVVLRTTMGLILGGWLGLLLFGLTRGETTWGLKLSTALFQSITARTAGFNTVDISLLPLASLMLLTLLMFIGGSPGSCAGGVKTTALAISLAEFRAKIRGEEQVVLLERRVPRPILERTMVLIRLSVLWNLAGVLLLLCSETGRPGVGLHDVLFEQISAFGTVGLSTGLTDKLSVPGRLWISLTMFVGRLGPLTIALGVLPAQPSRITYPQGRILIG</sequence>
<keyword evidence="2" id="KW-0813">Transport</keyword>
<keyword evidence="3" id="KW-1003">Cell membrane</keyword>
<comment type="subcellular location">
    <subcellularLocation>
        <location evidence="1">Cell membrane</location>
        <topology evidence="1">Multi-pass membrane protein</topology>
    </subcellularLocation>
</comment>
<evidence type="ECO:0000256" key="7">
    <source>
        <dbReference type="ARBA" id="ARBA00023136"/>
    </source>
</evidence>
<organism evidence="9">
    <name type="scientific">Desulfobacca acetoxidans</name>
    <dbReference type="NCBI Taxonomy" id="60893"/>
    <lineage>
        <taxon>Bacteria</taxon>
        <taxon>Pseudomonadati</taxon>
        <taxon>Thermodesulfobacteriota</taxon>
        <taxon>Desulfobaccia</taxon>
        <taxon>Desulfobaccales</taxon>
        <taxon>Desulfobaccaceae</taxon>
        <taxon>Desulfobacca</taxon>
    </lineage>
</organism>
<accession>A0A7V4LC69</accession>
<proteinExistence type="predicted"/>
<reference evidence="9" key="1">
    <citation type="journal article" date="2020" name="mSystems">
        <title>Genome- and Community-Level Interaction Insights into Carbon Utilization and Element Cycling Functions of Hydrothermarchaeota in Hydrothermal Sediment.</title>
        <authorList>
            <person name="Zhou Z."/>
            <person name="Liu Y."/>
            <person name="Xu W."/>
            <person name="Pan J."/>
            <person name="Luo Z.H."/>
            <person name="Li M."/>
        </authorList>
    </citation>
    <scope>NUCLEOTIDE SEQUENCE [LARGE SCALE GENOMIC DNA]</scope>
    <source>
        <strain evidence="9">SpSt-548</strain>
    </source>
</reference>
<dbReference type="InterPro" id="IPR003445">
    <property type="entry name" value="Cat_transpt"/>
</dbReference>
<feature type="transmembrane region" description="Helical" evidence="8">
    <location>
        <begin position="20"/>
        <end position="40"/>
    </location>
</feature>
<feature type="transmembrane region" description="Helical" evidence="8">
    <location>
        <begin position="165"/>
        <end position="185"/>
    </location>
</feature>
<evidence type="ECO:0000313" key="9">
    <source>
        <dbReference type="EMBL" id="HGS04815.1"/>
    </source>
</evidence>
<feature type="transmembrane region" description="Helical" evidence="8">
    <location>
        <begin position="295"/>
        <end position="314"/>
    </location>
</feature>
<feature type="transmembrane region" description="Helical" evidence="8">
    <location>
        <begin position="133"/>
        <end position="153"/>
    </location>
</feature>
<feature type="transmembrane region" description="Helical" evidence="8">
    <location>
        <begin position="360"/>
        <end position="379"/>
    </location>
</feature>
<dbReference type="Pfam" id="PF02386">
    <property type="entry name" value="TrkH"/>
    <property type="match status" value="1"/>
</dbReference>
<dbReference type="PANTHER" id="PTHR32024">
    <property type="entry name" value="TRK SYSTEM POTASSIUM UPTAKE PROTEIN TRKG-RELATED"/>
    <property type="match status" value="1"/>
</dbReference>
<protein>
    <submittedName>
        <fullName evidence="9">ATPase</fullName>
    </submittedName>
</protein>
<evidence type="ECO:0000256" key="3">
    <source>
        <dbReference type="ARBA" id="ARBA00022475"/>
    </source>
</evidence>
<feature type="transmembrane region" description="Helical" evidence="8">
    <location>
        <begin position="420"/>
        <end position="441"/>
    </location>
</feature>
<feature type="transmembrane region" description="Helical" evidence="8">
    <location>
        <begin position="197"/>
        <end position="220"/>
    </location>
</feature>
<dbReference type="EMBL" id="DSXI01000210">
    <property type="protein sequence ID" value="HGS04815.1"/>
    <property type="molecule type" value="Genomic_DNA"/>
</dbReference>
<name>A0A7V4LC69_9BACT</name>
<evidence type="ECO:0000256" key="6">
    <source>
        <dbReference type="ARBA" id="ARBA00023065"/>
    </source>
</evidence>
<gene>
    <name evidence="9" type="ORF">ENT08_03635</name>
</gene>
<dbReference type="GO" id="GO:0030001">
    <property type="term" value="P:metal ion transport"/>
    <property type="evidence" value="ECO:0007669"/>
    <property type="project" value="UniProtKB-ARBA"/>
</dbReference>
<evidence type="ECO:0000256" key="8">
    <source>
        <dbReference type="SAM" id="Phobius"/>
    </source>
</evidence>
<comment type="caution">
    <text evidence="9">The sequence shown here is derived from an EMBL/GenBank/DDBJ whole genome shotgun (WGS) entry which is preliminary data.</text>
</comment>
<evidence type="ECO:0000256" key="4">
    <source>
        <dbReference type="ARBA" id="ARBA00022692"/>
    </source>
</evidence>
<dbReference type="GO" id="GO:0008324">
    <property type="term" value="F:monoatomic cation transmembrane transporter activity"/>
    <property type="evidence" value="ECO:0007669"/>
    <property type="project" value="InterPro"/>
</dbReference>
<dbReference type="GO" id="GO:0005886">
    <property type="term" value="C:plasma membrane"/>
    <property type="evidence" value="ECO:0007669"/>
    <property type="project" value="UniProtKB-SubCell"/>
</dbReference>
<evidence type="ECO:0000256" key="5">
    <source>
        <dbReference type="ARBA" id="ARBA00022989"/>
    </source>
</evidence>
<feature type="transmembrane region" description="Helical" evidence="8">
    <location>
        <begin position="243"/>
        <end position="264"/>
    </location>
</feature>
<feature type="transmembrane region" description="Helical" evidence="8">
    <location>
        <begin position="81"/>
        <end position="104"/>
    </location>
</feature>
<keyword evidence="5 8" id="KW-1133">Transmembrane helix</keyword>
<evidence type="ECO:0000256" key="1">
    <source>
        <dbReference type="ARBA" id="ARBA00004651"/>
    </source>
</evidence>
<dbReference type="AlphaFoldDB" id="A0A7V4LC69"/>
<feature type="transmembrane region" description="Helical" evidence="8">
    <location>
        <begin position="52"/>
        <end position="74"/>
    </location>
</feature>
<dbReference type="PANTHER" id="PTHR32024:SF1">
    <property type="entry name" value="KTR SYSTEM POTASSIUM UPTAKE PROTEIN B"/>
    <property type="match status" value="1"/>
</dbReference>
<evidence type="ECO:0000256" key="2">
    <source>
        <dbReference type="ARBA" id="ARBA00022448"/>
    </source>
</evidence>
<keyword evidence="7 8" id="KW-0472">Membrane</keyword>
<keyword evidence="6" id="KW-0406">Ion transport</keyword>
<keyword evidence="4 8" id="KW-0812">Transmembrane</keyword>